<dbReference type="GO" id="GO:0005576">
    <property type="term" value="C:extracellular region"/>
    <property type="evidence" value="ECO:0007669"/>
    <property type="project" value="UniProtKB-SubCell"/>
</dbReference>
<evidence type="ECO:0000256" key="1">
    <source>
        <dbReference type="ARBA" id="ARBA00004613"/>
    </source>
</evidence>
<comment type="subcellular location">
    <subcellularLocation>
        <location evidence="1 9">Secreted</location>
    </subcellularLocation>
</comment>
<reference evidence="11" key="4">
    <citation type="submission" date="2025-09" db="UniProtKB">
        <authorList>
            <consortium name="Ensembl"/>
        </authorList>
    </citation>
    <scope>IDENTIFICATION</scope>
    <source>
        <strain evidence="11">17573</strain>
    </source>
</reference>
<keyword evidence="3 9" id="KW-0964">Secreted</keyword>
<evidence type="ECO:0000256" key="5">
    <source>
        <dbReference type="ARBA" id="ARBA00022729"/>
    </source>
</evidence>
<comment type="similarity">
    <text evidence="2 9">Belongs to the beta-defensin family.</text>
</comment>
<keyword evidence="4 9" id="KW-0929">Antimicrobial</keyword>
<dbReference type="Pfam" id="PF13841">
    <property type="entry name" value="Defensin_beta_2"/>
    <property type="match status" value="1"/>
</dbReference>
<evidence type="ECO:0000259" key="10">
    <source>
        <dbReference type="Pfam" id="PF13841"/>
    </source>
</evidence>
<protein>
    <recommendedName>
        <fullName evidence="9">Beta-defensin</fullName>
    </recommendedName>
</protein>
<keyword evidence="12" id="KW-1185">Reference proteome</keyword>
<dbReference type="SMR" id="A0A5F7ZR45"/>
<sequence length="62" mass="6902">GHCRKQCKDGEAVKETCKNHRACCVPSKKLTVPRVTLNGIILWSHPRPGSTEPQKRKEIHGG</sequence>
<evidence type="ECO:0000256" key="3">
    <source>
        <dbReference type="ARBA" id="ARBA00022525"/>
    </source>
</evidence>
<keyword evidence="7 9" id="KW-0044">Antibiotic</keyword>
<dbReference type="Ensembl" id="ENSMMUT00000082552.1">
    <property type="protein sequence ID" value="ENSMMUP00000067108.1"/>
    <property type="gene ID" value="ENSMMUG00000063307.1"/>
</dbReference>
<evidence type="ECO:0000313" key="11">
    <source>
        <dbReference type="Ensembl" id="ENSMMUP00000067108.1"/>
    </source>
</evidence>
<organism evidence="11 12">
    <name type="scientific">Macaca mulatta</name>
    <name type="common">Rhesus macaque</name>
    <dbReference type="NCBI Taxonomy" id="9544"/>
    <lineage>
        <taxon>Eukaryota</taxon>
        <taxon>Metazoa</taxon>
        <taxon>Chordata</taxon>
        <taxon>Craniata</taxon>
        <taxon>Vertebrata</taxon>
        <taxon>Euteleostomi</taxon>
        <taxon>Mammalia</taxon>
        <taxon>Eutheria</taxon>
        <taxon>Euarchontoglires</taxon>
        <taxon>Primates</taxon>
        <taxon>Haplorrhini</taxon>
        <taxon>Catarrhini</taxon>
        <taxon>Cercopithecidae</taxon>
        <taxon>Cercopithecinae</taxon>
        <taxon>Macaca</taxon>
    </lineage>
</organism>
<evidence type="ECO:0000256" key="6">
    <source>
        <dbReference type="ARBA" id="ARBA00022940"/>
    </source>
</evidence>
<dbReference type="ExpressionAtlas" id="A0A5F7ZR45">
    <property type="expression patterns" value="baseline"/>
</dbReference>
<accession>A0A5F7ZR45</accession>
<reference evidence="11" key="2">
    <citation type="submission" date="2019-01" db="EMBL/GenBank/DDBJ databases">
        <authorList>
            <person name="Graves T."/>
            <person name="Eichler E.E."/>
            <person name="Wilson R.K."/>
        </authorList>
    </citation>
    <scope>NUCLEOTIDE SEQUENCE [LARGE SCALE GENOMIC DNA]</scope>
    <source>
        <strain evidence="11">17573</strain>
    </source>
</reference>
<evidence type="ECO:0000256" key="2">
    <source>
        <dbReference type="ARBA" id="ARBA00007371"/>
    </source>
</evidence>
<dbReference type="GO" id="GO:0045087">
    <property type="term" value="P:innate immune response"/>
    <property type="evidence" value="ECO:0007669"/>
    <property type="project" value="InterPro"/>
</dbReference>
<evidence type="ECO:0000256" key="8">
    <source>
        <dbReference type="ARBA" id="ARBA00023157"/>
    </source>
</evidence>
<evidence type="ECO:0000256" key="7">
    <source>
        <dbReference type="ARBA" id="ARBA00023022"/>
    </source>
</evidence>
<proteinExistence type="inferred from homology"/>
<dbReference type="Proteomes" id="UP000006718">
    <property type="component" value="Chromosome 10"/>
</dbReference>
<keyword evidence="6 9" id="KW-0211">Defensin</keyword>
<reference evidence="11" key="3">
    <citation type="submission" date="2025-08" db="UniProtKB">
        <authorList>
            <consortium name="Ensembl"/>
        </authorList>
    </citation>
    <scope>IDENTIFICATION</scope>
    <source>
        <strain evidence="11">17573</strain>
    </source>
</reference>
<reference evidence="12" key="1">
    <citation type="journal article" date="2007" name="Science">
        <title>Evolutionary and biomedical insights from the rhesus macaque genome.</title>
        <authorList>
            <person name="Gibbs R.A."/>
            <person name="Rogers J."/>
            <person name="Katze M.G."/>
            <person name="Bumgarner R."/>
            <person name="Weinstock G.M."/>
            <person name="Mardis E.R."/>
            <person name="Remington K.A."/>
            <person name="Strausberg R.L."/>
            <person name="Venter J.C."/>
            <person name="Wilson R.K."/>
            <person name="Batzer M.A."/>
            <person name="Bustamante C.D."/>
            <person name="Eichler E.E."/>
            <person name="Hahn M.W."/>
            <person name="Hardison R.C."/>
            <person name="Makova K.D."/>
            <person name="Miller W."/>
            <person name="Milosavljevic A."/>
            <person name="Palermo R.E."/>
            <person name="Siepel A."/>
            <person name="Sikela J.M."/>
            <person name="Attaway T."/>
            <person name="Bell S."/>
            <person name="Bernard K.E."/>
            <person name="Buhay C.J."/>
            <person name="Chandrabose M.N."/>
            <person name="Dao M."/>
            <person name="Davis C."/>
            <person name="Delehaunty K.D."/>
            <person name="Ding Y."/>
            <person name="Dinh H.H."/>
            <person name="Dugan-Rocha S."/>
            <person name="Fulton L.A."/>
            <person name="Gabisi R.A."/>
            <person name="Garner T.T."/>
            <person name="Godfrey J."/>
            <person name="Hawes A.C."/>
            <person name="Hernandez J."/>
            <person name="Hines S."/>
            <person name="Holder M."/>
            <person name="Hume J."/>
            <person name="Jhangiani S.N."/>
            <person name="Joshi V."/>
            <person name="Khan Z.M."/>
            <person name="Kirkness E.F."/>
            <person name="Cree A."/>
            <person name="Fowler R.G."/>
            <person name="Lee S."/>
            <person name="Lewis L.R."/>
            <person name="Li Z."/>
            <person name="Liu Y.-S."/>
            <person name="Moore S.M."/>
            <person name="Muzny D."/>
            <person name="Nazareth L.V."/>
            <person name="Ngo D.N."/>
            <person name="Okwuonu G.O."/>
            <person name="Pai G."/>
            <person name="Parker D."/>
            <person name="Paul H.A."/>
            <person name="Pfannkoch C."/>
            <person name="Pohl C.S."/>
            <person name="Rogers Y.-H.C."/>
            <person name="Ruiz S.J."/>
            <person name="Sabo A."/>
            <person name="Santibanez J."/>
            <person name="Schneider B.W."/>
            <person name="Smith S.M."/>
            <person name="Sodergren E."/>
            <person name="Svatek A.F."/>
            <person name="Utterback T.R."/>
            <person name="Vattathil S."/>
            <person name="Warren W."/>
            <person name="White C.S."/>
            <person name="Chinwalla A.T."/>
            <person name="Feng Y."/>
            <person name="Halpern A.L."/>
            <person name="Hillier L.W."/>
            <person name="Huang X."/>
            <person name="Minx P."/>
            <person name="Nelson J.O."/>
            <person name="Pepin K.H."/>
            <person name="Qin X."/>
            <person name="Sutton G.G."/>
            <person name="Venter E."/>
            <person name="Walenz B.P."/>
            <person name="Wallis J.W."/>
            <person name="Worley K.C."/>
            <person name="Yang S.-P."/>
            <person name="Jones S.M."/>
            <person name="Marra M.A."/>
            <person name="Rocchi M."/>
            <person name="Schein J.E."/>
            <person name="Baertsch R."/>
            <person name="Clarke L."/>
            <person name="Csuros M."/>
            <person name="Glasscock J."/>
            <person name="Harris R.A."/>
            <person name="Havlak P."/>
            <person name="Jackson A.R."/>
            <person name="Jiang H."/>
            <person name="Liu Y."/>
            <person name="Messina D.N."/>
            <person name="Shen Y."/>
            <person name="Song H.X.-Z."/>
            <person name="Wylie T."/>
            <person name="Zhang L."/>
            <person name="Birney E."/>
            <person name="Han K."/>
            <person name="Konkel M.K."/>
            <person name="Lee J."/>
            <person name="Smit A.F.A."/>
            <person name="Ullmer B."/>
            <person name="Wang H."/>
            <person name="Xing J."/>
            <person name="Burhans R."/>
            <person name="Cheng Z."/>
            <person name="Karro J.E."/>
            <person name="Ma J."/>
            <person name="Raney B."/>
            <person name="She X."/>
            <person name="Cox M.J."/>
            <person name="Demuth J.P."/>
            <person name="Dumas L.J."/>
            <person name="Han S.-G."/>
            <person name="Hopkins J."/>
            <person name="Karimpour-Fard A."/>
            <person name="Kim Y.H."/>
            <person name="Pollack J.R."/>
            <person name="Vinar T."/>
            <person name="Addo-Quaye C."/>
            <person name="Degenhardt J."/>
            <person name="Denby A."/>
            <person name="Hubisz M.J."/>
            <person name="Indap A."/>
            <person name="Kosiol C."/>
            <person name="Lahn B.T."/>
            <person name="Lawson H.A."/>
            <person name="Marklein A."/>
            <person name="Nielsen R."/>
            <person name="Vallender E.J."/>
            <person name="Clark A.G."/>
            <person name="Ferguson B."/>
            <person name="Hernandez R.D."/>
            <person name="Hirani K."/>
            <person name="Kehrer-Sawatzki H."/>
            <person name="Kolb J."/>
            <person name="Patil S."/>
            <person name="Pu L.-L."/>
            <person name="Ren Y."/>
            <person name="Smith D.G."/>
            <person name="Wheeler D.A."/>
            <person name="Schenck I."/>
            <person name="Ball E.V."/>
            <person name="Chen R."/>
            <person name="Cooper D.N."/>
            <person name="Giardine B."/>
            <person name="Hsu F."/>
            <person name="Kent W.J."/>
            <person name="Lesk A."/>
            <person name="Nelson D.L."/>
            <person name="O'brien W.E."/>
            <person name="Pruefer K."/>
            <person name="Stenson P.D."/>
            <person name="Wallace J.C."/>
            <person name="Ke H."/>
            <person name="Liu X.-M."/>
            <person name="Wang P."/>
            <person name="Xiang A.P."/>
            <person name="Yang F."/>
            <person name="Barber G.P."/>
            <person name="Haussler D."/>
            <person name="Karolchik D."/>
            <person name="Kern A.D."/>
            <person name="Kuhn R.M."/>
            <person name="Smith K.E."/>
            <person name="Zwieg A.S."/>
        </authorList>
    </citation>
    <scope>NUCLEOTIDE SEQUENCE [LARGE SCALE GENOMIC DNA]</scope>
    <source>
        <strain evidence="12">17573</strain>
    </source>
</reference>
<dbReference type="InterPro" id="IPR025933">
    <property type="entry name" value="Beta_defensin_dom"/>
</dbReference>
<dbReference type="AlphaFoldDB" id="A0A5F7ZR45"/>
<gene>
    <name evidence="11" type="primary">DEFB118</name>
</gene>
<dbReference type="VEuPathDB" id="HostDB:ENSMMUG00000063307"/>
<evidence type="ECO:0000256" key="9">
    <source>
        <dbReference type="RuleBase" id="RU231113"/>
    </source>
</evidence>
<feature type="domain" description="Beta-defensin" evidence="10">
    <location>
        <begin position="1"/>
        <end position="24"/>
    </location>
</feature>
<keyword evidence="5" id="KW-0732">Signal</keyword>
<evidence type="ECO:0000313" key="12">
    <source>
        <dbReference type="Proteomes" id="UP000006718"/>
    </source>
</evidence>
<comment type="function">
    <text evidence="9">Has antibacterial activity.</text>
</comment>
<dbReference type="GO" id="GO:0042742">
    <property type="term" value="P:defense response to bacterium"/>
    <property type="evidence" value="ECO:0007669"/>
    <property type="project" value="UniProtKB-UniRule"/>
</dbReference>
<dbReference type="GeneTree" id="ENSGT00530000064565"/>
<name>A0A5F7ZR45_MACMU</name>
<evidence type="ECO:0000256" key="4">
    <source>
        <dbReference type="ARBA" id="ARBA00022529"/>
    </source>
</evidence>
<keyword evidence="8" id="KW-1015">Disulfide bond</keyword>